<comment type="caution">
    <text evidence="1">The sequence shown here is derived from an EMBL/GenBank/DDBJ whole genome shotgun (WGS) entry which is preliminary data.</text>
</comment>
<dbReference type="Proteomes" id="UP001392437">
    <property type="component" value="Unassembled WGS sequence"/>
</dbReference>
<sequence>MTTVDSGNITVTAKVSTSTRCTPISWTNTFIFTTEAACPTPYEKGTYCGFVNPEDPCAKQPGGYGPRVHPDTPEAFLNHTAFHNAVLRAATPPGYRFTFRDLYAAANAPRAYFQTSGSNNTPAASSTTPCYMGYHLLAAYDPPACASLCESDPSGACVAFNLYVERDPEWNPWRCSCVRPRGVTNYKCALFAGAEAVEDAGRATNFGQAINGNSFARKIVGSNGYVKIGAAGRKGGDSHWWRRERQQDRVDHGCRREAILVGDTGAFHNAH</sequence>
<dbReference type="PANTHER" id="PTHR36578:SF1">
    <property type="entry name" value="APPLE DOMAIN-CONTAINING PROTEIN"/>
    <property type="match status" value="1"/>
</dbReference>
<protein>
    <submittedName>
        <fullName evidence="1">Uncharacterized protein</fullName>
    </submittedName>
</protein>
<dbReference type="EMBL" id="JAQQWP010000010">
    <property type="protein sequence ID" value="KAK8096947.1"/>
    <property type="molecule type" value="Genomic_DNA"/>
</dbReference>
<name>A0AAW0QA92_9PEZI</name>
<reference evidence="1 2" key="1">
    <citation type="submission" date="2023-01" db="EMBL/GenBank/DDBJ databases">
        <title>Analysis of 21 Apiospora genomes using comparative genomics revels a genus with tremendous synthesis potential of carbohydrate active enzymes and secondary metabolites.</title>
        <authorList>
            <person name="Sorensen T."/>
        </authorList>
    </citation>
    <scope>NUCLEOTIDE SEQUENCE [LARGE SCALE GENOMIC DNA]</scope>
    <source>
        <strain evidence="1 2">CBS 117206</strain>
    </source>
</reference>
<accession>A0AAW0QA92</accession>
<proteinExistence type="predicted"/>
<evidence type="ECO:0000313" key="1">
    <source>
        <dbReference type="EMBL" id="KAK8096947.1"/>
    </source>
</evidence>
<gene>
    <name evidence="1" type="ORF">PG999_012891</name>
</gene>
<evidence type="ECO:0000313" key="2">
    <source>
        <dbReference type="Proteomes" id="UP001392437"/>
    </source>
</evidence>
<dbReference type="AlphaFoldDB" id="A0AAW0QA92"/>
<organism evidence="1 2">
    <name type="scientific">Apiospora kogelbergensis</name>
    <dbReference type="NCBI Taxonomy" id="1337665"/>
    <lineage>
        <taxon>Eukaryota</taxon>
        <taxon>Fungi</taxon>
        <taxon>Dikarya</taxon>
        <taxon>Ascomycota</taxon>
        <taxon>Pezizomycotina</taxon>
        <taxon>Sordariomycetes</taxon>
        <taxon>Xylariomycetidae</taxon>
        <taxon>Amphisphaeriales</taxon>
        <taxon>Apiosporaceae</taxon>
        <taxon>Apiospora</taxon>
    </lineage>
</organism>
<dbReference type="PANTHER" id="PTHR36578">
    <property type="entry name" value="CHROMOSOME 15, WHOLE GENOME SHOTGUN SEQUENCE"/>
    <property type="match status" value="1"/>
</dbReference>
<keyword evidence="2" id="KW-1185">Reference proteome</keyword>